<dbReference type="PATRIC" id="fig|1003181.4.peg.3214"/>
<evidence type="ECO:0000259" key="5">
    <source>
        <dbReference type="Pfam" id="PF01488"/>
    </source>
</evidence>
<dbReference type="SUPFAM" id="SSF51735">
    <property type="entry name" value="NAD(P)-binding Rossmann-fold domains"/>
    <property type="match status" value="2"/>
</dbReference>
<keyword evidence="8" id="KW-1185">Reference proteome</keyword>
<dbReference type="Gene3D" id="3.30.460.30">
    <property type="entry name" value="Glutamyl-tRNA reductase, N-terminal domain"/>
    <property type="match status" value="1"/>
</dbReference>
<dbReference type="InterPro" id="IPR036291">
    <property type="entry name" value="NAD(P)-bd_dom_sf"/>
</dbReference>
<dbReference type="Gene3D" id="3.40.50.720">
    <property type="entry name" value="NAD(P)-binding Rossmann-like Domain"/>
    <property type="match status" value="1"/>
</dbReference>
<dbReference type="GO" id="GO:0019353">
    <property type="term" value="P:protoporphyrinogen IX biosynthetic process from glutamate"/>
    <property type="evidence" value="ECO:0007669"/>
    <property type="project" value="TreeGrafter"/>
</dbReference>
<feature type="domain" description="Glutamyl-tRNA reductase N-terminal" evidence="6">
    <location>
        <begin position="71"/>
        <end position="210"/>
    </location>
</feature>
<evidence type="ECO:0000256" key="1">
    <source>
        <dbReference type="ARBA" id="ARBA00022857"/>
    </source>
</evidence>
<dbReference type="AlphaFoldDB" id="A0A176S1C8"/>
<dbReference type="EMBL" id="LUTY01001321">
    <property type="protein sequence ID" value="OAD21882.1"/>
    <property type="molecule type" value="Genomic_DNA"/>
</dbReference>
<dbReference type="Proteomes" id="UP000076962">
    <property type="component" value="Unassembled WGS sequence"/>
</dbReference>
<dbReference type="GO" id="GO:0008883">
    <property type="term" value="F:glutamyl-tRNA reductase activity"/>
    <property type="evidence" value="ECO:0007669"/>
    <property type="project" value="UniProtKB-EC"/>
</dbReference>
<dbReference type="Pfam" id="PF01488">
    <property type="entry name" value="Shikimate_DH"/>
    <property type="match status" value="1"/>
</dbReference>
<evidence type="ECO:0000313" key="8">
    <source>
        <dbReference type="Proteomes" id="UP000076962"/>
    </source>
</evidence>
<dbReference type="InterPro" id="IPR036343">
    <property type="entry name" value="GluRdtase_N_sf"/>
</dbReference>
<evidence type="ECO:0000256" key="2">
    <source>
        <dbReference type="ARBA" id="ARBA00023002"/>
    </source>
</evidence>
<dbReference type="Pfam" id="PF05201">
    <property type="entry name" value="GlutR_N"/>
    <property type="match status" value="1"/>
</dbReference>
<comment type="pathway">
    <text evidence="4">Porphyrin-containing compound metabolism.</text>
</comment>
<proteinExistence type="predicted"/>
<dbReference type="PANTHER" id="PTHR43013">
    <property type="entry name" value="GLUTAMYL-TRNA REDUCTASE"/>
    <property type="match status" value="1"/>
</dbReference>
<evidence type="ECO:0000259" key="6">
    <source>
        <dbReference type="Pfam" id="PF05201"/>
    </source>
</evidence>
<dbReference type="SUPFAM" id="SSF69742">
    <property type="entry name" value="Glutamyl tRNA-reductase catalytic, N-terminal domain"/>
    <property type="match status" value="1"/>
</dbReference>
<keyword evidence="3" id="KW-0627">Porphyrin biosynthesis</keyword>
<dbReference type="PANTHER" id="PTHR43013:SF1">
    <property type="entry name" value="GLUTAMYL-TRNA REDUCTASE"/>
    <property type="match status" value="1"/>
</dbReference>
<gene>
    <name evidence="7" type="ORF">THIOM_002338</name>
</gene>
<dbReference type="InterPro" id="IPR018214">
    <property type="entry name" value="GluRdtase_CS"/>
</dbReference>
<dbReference type="FunFam" id="3.30.460.30:FF:000001">
    <property type="entry name" value="Glutamyl-tRNA reductase"/>
    <property type="match status" value="1"/>
</dbReference>
<dbReference type="InterPro" id="IPR000343">
    <property type="entry name" value="4pyrrol_synth_GluRdtase"/>
</dbReference>
<sequence>RTIERARQLAKEFAGYAITLEEIPFHLAEADVVFSSTASPLPILKQVDVKKAIKIRKHRPMFMVDIAVPRVQIREQVNFSPEQLKHALHDLIDRQLVQEIVIISTCNRTELYCGLEDDTTPVIINWLSQYHNVSNQLLERHLYTYEQVEVVRHLLRVACGLDSMILGEAQILGQIKSAYNTAREAGATGQLLNKLFEHSFYVAKHVRTDTAIGSSPVSVAFAAVRLAQQIFGDLNGNTALLIGAGETIELAARHLHENKLGRMIVANRTIERARQLAKE</sequence>
<evidence type="ECO:0000313" key="7">
    <source>
        <dbReference type="EMBL" id="OAD21882.1"/>
    </source>
</evidence>
<dbReference type="EC" id="1.2.1.70" evidence="7"/>
<protein>
    <submittedName>
        <fullName evidence="7">Glutamyl-tRNA reductase</fullName>
        <ecNumber evidence="7">1.2.1.70</ecNumber>
    </submittedName>
</protein>
<feature type="domain" description="Quinate/shikimate 5-dehydrogenase/glutamyl-tRNA reductase" evidence="5">
    <location>
        <begin position="226"/>
        <end position="279"/>
    </location>
</feature>
<comment type="caution">
    <text evidence="7">The sequence shown here is derived from an EMBL/GenBank/DDBJ whole genome shotgun (WGS) entry which is preliminary data.</text>
</comment>
<dbReference type="GO" id="GO:0050661">
    <property type="term" value="F:NADP binding"/>
    <property type="evidence" value="ECO:0007669"/>
    <property type="project" value="InterPro"/>
</dbReference>
<dbReference type="InterPro" id="IPR015895">
    <property type="entry name" value="4pyrrol_synth_GluRdtase_N"/>
</dbReference>
<dbReference type="PROSITE" id="PS00747">
    <property type="entry name" value="GLUTR"/>
    <property type="match status" value="1"/>
</dbReference>
<organism evidence="7 8">
    <name type="scientific">Candidatus Thiomargarita nelsonii</name>
    <dbReference type="NCBI Taxonomy" id="1003181"/>
    <lineage>
        <taxon>Bacteria</taxon>
        <taxon>Pseudomonadati</taxon>
        <taxon>Pseudomonadota</taxon>
        <taxon>Gammaproteobacteria</taxon>
        <taxon>Thiotrichales</taxon>
        <taxon>Thiotrichaceae</taxon>
        <taxon>Thiomargarita</taxon>
    </lineage>
</organism>
<dbReference type="NCBIfam" id="TIGR01035">
    <property type="entry name" value="hemA"/>
    <property type="match status" value="1"/>
</dbReference>
<dbReference type="InterPro" id="IPR006151">
    <property type="entry name" value="Shikm_DH/Glu-tRNA_Rdtase"/>
</dbReference>
<name>A0A176S1C8_9GAMM</name>
<keyword evidence="2 7" id="KW-0560">Oxidoreductase</keyword>
<accession>A0A176S1C8</accession>
<reference evidence="7 8" key="1">
    <citation type="submission" date="2016-05" db="EMBL/GenBank/DDBJ databases">
        <title>Single-cell genome of chain-forming Candidatus Thiomargarita nelsonii and comparison to other large sulfur-oxidizing bacteria.</title>
        <authorList>
            <person name="Winkel M."/>
            <person name="Salman V."/>
            <person name="Woyke T."/>
            <person name="Schulz-Vogt H."/>
            <person name="Richter M."/>
            <person name="Flood B."/>
            <person name="Bailey J."/>
            <person name="Amann R."/>
            <person name="Mussmann M."/>
        </authorList>
    </citation>
    <scope>NUCLEOTIDE SEQUENCE [LARGE SCALE GENOMIC DNA]</scope>
    <source>
        <strain evidence="7 8">THI036</strain>
    </source>
</reference>
<evidence type="ECO:0000256" key="4">
    <source>
        <dbReference type="ARBA" id="ARBA00023444"/>
    </source>
</evidence>
<feature type="non-terminal residue" evidence="7">
    <location>
        <position position="1"/>
    </location>
</feature>
<keyword evidence="1" id="KW-0521">NADP</keyword>
<evidence type="ECO:0000256" key="3">
    <source>
        <dbReference type="ARBA" id="ARBA00023244"/>
    </source>
</evidence>
<feature type="non-terminal residue" evidence="7">
    <location>
        <position position="279"/>
    </location>
</feature>